<dbReference type="Proteomes" id="UP000215215">
    <property type="component" value="Unassembled WGS sequence"/>
</dbReference>
<feature type="compositionally biased region" description="Basic residues" evidence="1">
    <location>
        <begin position="158"/>
        <end position="169"/>
    </location>
</feature>
<feature type="chain" id="PRO_5012353364" evidence="2">
    <location>
        <begin position="21"/>
        <end position="169"/>
    </location>
</feature>
<proteinExistence type="predicted"/>
<evidence type="ECO:0000256" key="1">
    <source>
        <dbReference type="SAM" id="MobiDB-lite"/>
    </source>
</evidence>
<name>A0A235BPX4_UNCW3</name>
<feature type="region of interest" description="Disordered" evidence="1">
    <location>
        <begin position="149"/>
        <end position="169"/>
    </location>
</feature>
<evidence type="ECO:0000256" key="2">
    <source>
        <dbReference type="SAM" id="SignalP"/>
    </source>
</evidence>
<reference evidence="3 4" key="1">
    <citation type="submission" date="2017-07" db="EMBL/GenBank/DDBJ databases">
        <title>Recovery of genomes from metagenomes via a dereplication, aggregation, and scoring strategy.</title>
        <authorList>
            <person name="Sieber C.M."/>
            <person name="Probst A.J."/>
            <person name="Sharrar A."/>
            <person name="Thomas B.C."/>
            <person name="Hess M."/>
            <person name="Tringe S.G."/>
            <person name="Banfield J.F."/>
        </authorList>
    </citation>
    <scope>NUCLEOTIDE SEQUENCE [LARGE SCALE GENOMIC DNA]</scope>
    <source>
        <strain evidence="3">JGI_Cruoil_03_44_89</strain>
    </source>
</reference>
<keyword evidence="2" id="KW-0732">Signal</keyword>
<organism evidence="3 4">
    <name type="scientific">candidate division WOR-3 bacterium JGI_Cruoil_03_44_89</name>
    <dbReference type="NCBI Taxonomy" id="1973748"/>
    <lineage>
        <taxon>Bacteria</taxon>
        <taxon>Bacteria division WOR-3</taxon>
    </lineage>
</organism>
<dbReference type="PROSITE" id="PS51257">
    <property type="entry name" value="PROKAR_LIPOPROTEIN"/>
    <property type="match status" value="1"/>
</dbReference>
<feature type="signal peptide" evidence="2">
    <location>
        <begin position="1"/>
        <end position="20"/>
    </location>
</feature>
<sequence>MKKKAAVSSLLTLALILSCANPVKLGLQGLQTDVDSLAEKIEAGASLTERATELEREVTAQPTDEFIPKIEELKKEIAKVVMLEVNLTTIDDSLRVMNKSPRATEPLKRDISALRERVGELVGEIAVIKDADTKLDELVIKIEEAKEKAEKKAEKKTQSSRKKVEKKVY</sequence>
<gene>
    <name evidence="3" type="ORF">CH333_08425</name>
</gene>
<comment type="caution">
    <text evidence="3">The sequence shown here is derived from an EMBL/GenBank/DDBJ whole genome shotgun (WGS) entry which is preliminary data.</text>
</comment>
<evidence type="ECO:0000313" key="3">
    <source>
        <dbReference type="EMBL" id="OYD14274.1"/>
    </source>
</evidence>
<dbReference type="EMBL" id="NOZQ01000193">
    <property type="protein sequence ID" value="OYD14274.1"/>
    <property type="molecule type" value="Genomic_DNA"/>
</dbReference>
<evidence type="ECO:0000313" key="4">
    <source>
        <dbReference type="Proteomes" id="UP000215215"/>
    </source>
</evidence>
<dbReference type="AlphaFoldDB" id="A0A235BPX4"/>
<protein>
    <submittedName>
        <fullName evidence="3">Uncharacterized protein</fullName>
    </submittedName>
</protein>
<accession>A0A235BPX4</accession>